<dbReference type="Proteomes" id="UP000182373">
    <property type="component" value="Chromosome"/>
</dbReference>
<protein>
    <submittedName>
        <fullName evidence="1">Site-specific recombinase</fullName>
    </submittedName>
</protein>
<name>A0AAC9P8B6_9PROT</name>
<evidence type="ECO:0000313" key="2">
    <source>
        <dbReference type="Proteomes" id="UP000182373"/>
    </source>
</evidence>
<evidence type="ECO:0000313" key="1">
    <source>
        <dbReference type="EMBL" id="APH54347.1"/>
    </source>
</evidence>
<proteinExistence type="predicted"/>
<gene>
    <name evidence="1" type="ORF">GbCGDNIH9_7134a</name>
</gene>
<accession>A0AAC9P8B6</accession>
<sequence>MLNCIMSVETVIPSLSHATKDGQNTLRTVICVMSWPEPVIPFQPSKGRRSGRLGLSSLRKME</sequence>
<organism evidence="1 2">
    <name type="scientific">Granulibacter bethesdensis</name>
    <dbReference type="NCBI Taxonomy" id="364410"/>
    <lineage>
        <taxon>Bacteria</taxon>
        <taxon>Pseudomonadati</taxon>
        <taxon>Pseudomonadota</taxon>
        <taxon>Alphaproteobacteria</taxon>
        <taxon>Acetobacterales</taxon>
        <taxon>Acetobacteraceae</taxon>
        <taxon>Granulibacter</taxon>
    </lineage>
</organism>
<reference evidence="2" key="1">
    <citation type="submission" date="2016-11" db="EMBL/GenBank/DDBJ databases">
        <title>Comparative genomic and phenotypic analysis of Granulibacter bethesdensis clinical isolates from patients with chronic granulomatous disease.</title>
        <authorList>
            <person name="Zarember K.A."/>
            <person name="Porcella S.F."/>
            <person name="Chu J."/>
            <person name="Ding L."/>
            <person name="Dahlstrom E."/>
            <person name="Barbian K."/>
            <person name="Martens C."/>
            <person name="Sykora L."/>
            <person name="Kramer S."/>
            <person name="Pettinato A.M."/>
            <person name="Hong H."/>
            <person name="Wald G."/>
            <person name="Berg L.J."/>
            <person name="Rogge L.S."/>
            <person name="Greenberg D.E."/>
            <person name="Falcone E.L."/>
            <person name="Neves J.F."/>
            <person name="Simoes M.J."/>
            <person name="Casal M."/>
            <person name="Rodriguez-Lopez F.C."/>
            <person name="Zelazny A."/>
            <person name="Gallin J.I."/>
            <person name="Holland S.M."/>
        </authorList>
    </citation>
    <scope>NUCLEOTIDE SEQUENCE [LARGE SCALE GENOMIC DNA]</scope>
    <source>
        <strain evidence="2">NIH9.1</strain>
    </source>
</reference>
<dbReference type="AlphaFoldDB" id="A0AAC9P8B6"/>
<dbReference type="EMBL" id="CP018191">
    <property type="protein sequence ID" value="APH54347.1"/>
    <property type="molecule type" value="Genomic_DNA"/>
</dbReference>